<reference evidence="1 2" key="1">
    <citation type="submission" date="2021-03" db="EMBL/GenBank/DDBJ databases">
        <title>Isolation and description of Capnocytophaga bilenii sp. nov., a novel Capnocytophaga species, isolated from a gingivitis subject.</title>
        <authorList>
            <person name="Antezack A."/>
            <person name="Monnet-Corti V."/>
            <person name="La Scola B."/>
        </authorList>
    </citation>
    <scope>NUCLEOTIDE SEQUENCE [LARGE SCALE GENOMIC DNA]</scope>
    <source>
        <strain evidence="1 2">Marseille-Q4570</strain>
    </source>
</reference>
<comment type="caution">
    <text evidence="1">The sequence shown here is derived from an EMBL/GenBank/DDBJ whole genome shotgun (WGS) entry which is preliminary data.</text>
</comment>
<dbReference type="Pfam" id="PF22817">
    <property type="entry name" value="ApeP-like"/>
    <property type="match status" value="1"/>
</dbReference>
<accession>A0ABS3PVA0</accession>
<dbReference type="InterPro" id="IPR016776">
    <property type="entry name" value="ApeP-like_dehydratase"/>
</dbReference>
<dbReference type="InterPro" id="IPR029069">
    <property type="entry name" value="HotDog_dom_sf"/>
</dbReference>
<dbReference type="EMBL" id="JAGDYP010000001">
    <property type="protein sequence ID" value="MBO1883256.1"/>
    <property type="molecule type" value="Genomic_DNA"/>
</dbReference>
<dbReference type="Gene3D" id="3.10.129.10">
    <property type="entry name" value="Hotdog Thioesterase"/>
    <property type="match status" value="1"/>
</dbReference>
<organism evidence="1 2">
    <name type="scientific">Capnocytophaga bilenii</name>
    <dbReference type="NCBI Taxonomy" id="2819369"/>
    <lineage>
        <taxon>Bacteria</taxon>
        <taxon>Pseudomonadati</taxon>
        <taxon>Bacteroidota</taxon>
        <taxon>Flavobacteriia</taxon>
        <taxon>Flavobacteriales</taxon>
        <taxon>Flavobacteriaceae</taxon>
        <taxon>Capnocytophaga</taxon>
    </lineage>
</organism>
<dbReference type="Proteomes" id="UP000681610">
    <property type="component" value="Unassembled WGS sequence"/>
</dbReference>
<proteinExistence type="predicted"/>
<dbReference type="SUPFAM" id="SSF54637">
    <property type="entry name" value="Thioesterase/thiol ester dehydrase-isomerase"/>
    <property type="match status" value="1"/>
</dbReference>
<gene>
    <name evidence="1" type="ORF">J4N46_02195</name>
</gene>
<sequence>MNIPIQQYLPHRAPMQMVDTITNISSTHVVTEFTISSSCIFVAKGVFAEIGLIENMAQTCSAIVGQFIYEQHEQPNLIGYISTIKKSEIYKLPIEGQTIRTEATLLSQIDTEDYTLCAMKCSTYEQSTLLATAELNLVIKNLSL</sequence>
<evidence type="ECO:0000313" key="1">
    <source>
        <dbReference type="EMBL" id="MBO1883256.1"/>
    </source>
</evidence>
<evidence type="ECO:0000313" key="2">
    <source>
        <dbReference type="Proteomes" id="UP000681610"/>
    </source>
</evidence>
<name>A0ABS3PVA0_9FLAO</name>
<keyword evidence="2" id="KW-1185">Reference proteome</keyword>
<dbReference type="RefSeq" id="WP_208057968.1">
    <property type="nucleotide sequence ID" value="NZ_JAGDYP010000001.1"/>
</dbReference>
<protein>
    <submittedName>
        <fullName evidence="1">Acyl carrier protein</fullName>
    </submittedName>
</protein>